<keyword evidence="1" id="KW-1133">Transmembrane helix</keyword>
<reference evidence="2" key="1">
    <citation type="journal article" date="2023" name="IMA Fungus">
        <title>Comparative genomic study of the Penicillium genus elucidates a diverse pangenome and 15 lateral gene transfer events.</title>
        <authorList>
            <person name="Petersen C."/>
            <person name="Sorensen T."/>
            <person name="Nielsen M.R."/>
            <person name="Sondergaard T.E."/>
            <person name="Sorensen J.L."/>
            <person name="Fitzpatrick D.A."/>
            <person name="Frisvad J.C."/>
            <person name="Nielsen K.L."/>
        </authorList>
    </citation>
    <scope>NUCLEOTIDE SEQUENCE</scope>
    <source>
        <strain evidence="2">IBT 17514</strain>
    </source>
</reference>
<proteinExistence type="predicted"/>
<evidence type="ECO:0000313" key="2">
    <source>
        <dbReference type="EMBL" id="KAJ5709549.1"/>
    </source>
</evidence>
<keyword evidence="1" id="KW-0812">Transmembrane</keyword>
<name>A0AAD6HDJ2_9EURO</name>
<reference evidence="2" key="2">
    <citation type="submission" date="2023-01" db="EMBL/GenBank/DDBJ databases">
        <authorList>
            <person name="Petersen C."/>
        </authorList>
    </citation>
    <scope>NUCLEOTIDE SEQUENCE</scope>
    <source>
        <strain evidence="2">IBT 17514</strain>
    </source>
</reference>
<keyword evidence="1" id="KW-0472">Membrane</keyword>
<dbReference type="Proteomes" id="UP001215712">
    <property type="component" value="Unassembled WGS sequence"/>
</dbReference>
<protein>
    <submittedName>
        <fullName evidence="2">Uncharacterized protein</fullName>
    </submittedName>
</protein>
<evidence type="ECO:0000313" key="3">
    <source>
        <dbReference type="Proteomes" id="UP001215712"/>
    </source>
</evidence>
<keyword evidence="3" id="KW-1185">Reference proteome</keyword>
<comment type="caution">
    <text evidence="2">The sequence shown here is derived from an EMBL/GenBank/DDBJ whole genome shotgun (WGS) entry which is preliminary data.</text>
</comment>
<sequence length="174" mass="19811">MRYDRVASSEDEEEVQIKATTQDLTPSQLYLERKGYQRWYFLGFAAIQSVVIVGLLVLVSVIAGRMSSLQAEQTHRSTSMIYGWDKPYMSLNHTYDHLWNETSSSGLVFTEVEGNETVGTLHCFADNTIEYRDVDENGEQLNHISGAQTSRQCRSAQAQALYNYRATHQYINPA</sequence>
<gene>
    <name evidence="2" type="ORF">N7493_009840</name>
</gene>
<dbReference type="AlphaFoldDB" id="A0AAD6HDJ2"/>
<evidence type="ECO:0000256" key="1">
    <source>
        <dbReference type="SAM" id="Phobius"/>
    </source>
</evidence>
<organism evidence="2 3">
    <name type="scientific">Penicillium malachiteum</name>
    <dbReference type="NCBI Taxonomy" id="1324776"/>
    <lineage>
        <taxon>Eukaryota</taxon>
        <taxon>Fungi</taxon>
        <taxon>Dikarya</taxon>
        <taxon>Ascomycota</taxon>
        <taxon>Pezizomycotina</taxon>
        <taxon>Eurotiomycetes</taxon>
        <taxon>Eurotiomycetidae</taxon>
        <taxon>Eurotiales</taxon>
        <taxon>Aspergillaceae</taxon>
        <taxon>Penicillium</taxon>
    </lineage>
</organism>
<feature type="transmembrane region" description="Helical" evidence="1">
    <location>
        <begin position="39"/>
        <end position="63"/>
    </location>
</feature>
<accession>A0AAD6HDJ2</accession>
<dbReference type="EMBL" id="JAQJAN010000018">
    <property type="protein sequence ID" value="KAJ5709549.1"/>
    <property type="molecule type" value="Genomic_DNA"/>
</dbReference>